<dbReference type="Gene3D" id="1.10.10.60">
    <property type="entry name" value="Homeodomain-like"/>
    <property type="match status" value="1"/>
</dbReference>
<keyword evidence="4" id="KW-0233">DNA recombination</keyword>
<dbReference type="Pfam" id="PF13936">
    <property type="entry name" value="HTH_38"/>
    <property type="match status" value="1"/>
</dbReference>
<evidence type="ECO:0000256" key="2">
    <source>
        <dbReference type="ARBA" id="ARBA00022578"/>
    </source>
</evidence>
<reference evidence="7" key="1">
    <citation type="submission" date="2020-02" db="EMBL/GenBank/DDBJ databases">
        <authorList>
            <person name="Chen W.-M."/>
        </authorList>
    </citation>
    <scope>NUCLEOTIDE SEQUENCE</scope>
    <source>
        <strain evidence="7">NBD-18</strain>
    </source>
</reference>
<dbReference type="InterPro" id="IPR036397">
    <property type="entry name" value="RNaseH_sf"/>
</dbReference>
<dbReference type="RefSeq" id="WP_163656354.1">
    <property type="nucleotide sequence ID" value="NZ_JAAGRN010000024.1"/>
</dbReference>
<dbReference type="Gene3D" id="3.30.420.10">
    <property type="entry name" value="Ribonuclease H-like superfamily/Ribonuclease H"/>
    <property type="match status" value="1"/>
</dbReference>
<protein>
    <submittedName>
        <fullName evidence="7">IS21 family transposase</fullName>
    </submittedName>
</protein>
<comment type="similarity">
    <text evidence="1">Belongs to the transposase IS21/IS408/IS1162 family.</text>
</comment>
<dbReference type="SUPFAM" id="SSF53098">
    <property type="entry name" value="Ribonuclease H-like"/>
    <property type="match status" value="1"/>
</dbReference>
<feature type="domain" description="HTH IS21-type" evidence="5">
    <location>
        <begin position="5"/>
        <end position="67"/>
    </location>
</feature>
<dbReference type="Pfam" id="PF00665">
    <property type="entry name" value="rve"/>
    <property type="match status" value="1"/>
</dbReference>
<dbReference type="AlphaFoldDB" id="A0A6B2R2V2"/>
<dbReference type="EMBL" id="JAAGRN010000024">
    <property type="protein sequence ID" value="NDY84502.1"/>
    <property type="molecule type" value="Genomic_DNA"/>
</dbReference>
<sequence>MVSYEEYMQIKIMRKQGKSLRTIACELGCSVNTVRKYLEDGTAPAYQGRVKRESKVAPFATYLQQRVAAAAPDWIPATVLWREICAQGFDGSERTVRSFVATLRPVRTPDPLVRFETIAGDQMQVDWIEFRRRKGDSLFAFVATLGFSRASYVEFVTDMRLNTLLACHANCFTWFGGVPRRALYDNMKTVVIERDAYGPRLHRFQPGFLDFAKHYGFQPELCRPYRAKTKGKVERMNGYIRRSFYVPLVARLKLAGLQLDVVTANVEVWRWLREVADVRSHGTTKLRPGTQLVVERPSLQNLPQPYPALIKTAIPASGKQLHDRFQNWIAPLQHPLSIYDQMMGAAA</sequence>
<evidence type="ECO:0000313" key="7">
    <source>
        <dbReference type="EMBL" id="NDY84502.1"/>
    </source>
</evidence>
<comment type="caution">
    <text evidence="7">The sequence shown here is derived from an EMBL/GenBank/DDBJ whole genome shotgun (WGS) entry which is preliminary data.</text>
</comment>
<evidence type="ECO:0000256" key="3">
    <source>
        <dbReference type="ARBA" id="ARBA00023125"/>
    </source>
</evidence>
<evidence type="ECO:0000256" key="4">
    <source>
        <dbReference type="ARBA" id="ARBA00023172"/>
    </source>
</evidence>
<feature type="domain" description="Integrase catalytic" evidence="6">
    <location>
        <begin position="107"/>
        <end position="296"/>
    </location>
</feature>
<evidence type="ECO:0000256" key="1">
    <source>
        <dbReference type="ARBA" id="ARBA00009277"/>
    </source>
</evidence>
<dbReference type="PROSITE" id="PS50531">
    <property type="entry name" value="HTH_IS21"/>
    <property type="match status" value="1"/>
</dbReference>
<accession>A0A6B2R2V2</accession>
<keyword evidence="3" id="KW-0238">DNA-binding</keyword>
<dbReference type="InterPro" id="IPR012337">
    <property type="entry name" value="RNaseH-like_sf"/>
</dbReference>
<dbReference type="GO" id="GO:0032196">
    <property type="term" value="P:transposition"/>
    <property type="evidence" value="ECO:0007669"/>
    <property type="project" value="UniProtKB-KW"/>
</dbReference>
<proteinExistence type="inferred from homology"/>
<dbReference type="GO" id="GO:0006310">
    <property type="term" value="P:DNA recombination"/>
    <property type="evidence" value="ECO:0007669"/>
    <property type="project" value="UniProtKB-KW"/>
</dbReference>
<organism evidence="7">
    <name type="scientific">Sheuella amnicola</name>
    <dbReference type="NCBI Taxonomy" id="2707330"/>
    <lineage>
        <taxon>Bacteria</taxon>
        <taxon>Pseudomonadati</taxon>
        <taxon>Pseudomonadota</taxon>
        <taxon>Betaproteobacteria</taxon>
        <taxon>Burkholderiales</taxon>
        <taxon>Alcaligenaceae</taxon>
        <taxon>Sheuella</taxon>
    </lineage>
</organism>
<keyword evidence="2" id="KW-0815">Transposition</keyword>
<name>A0A6B2R2V2_9BURK</name>
<dbReference type="InterPro" id="IPR025246">
    <property type="entry name" value="IS30-like_HTH"/>
</dbReference>
<dbReference type="GO" id="GO:0003677">
    <property type="term" value="F:DNA binding"/>
    <property type="evidence" value="ECO:0007669"/>
    <property type="project" value="UniProtKB-KW"/>
</dbReference>
<dbReference type="PANTHER" id="PTHR35004:SF6">
    <property type="entry name" value="TRANSPOSASE"/>
    <property type="match status" value="1"/>
</dbReference>
<dbReference type="PANTHER" id="PTHR35004">
    <property type="entry name" value="TRANSPOSASE RV3428C-RELATED"/>
    <property type="match status" value="1"/>
</dbReference>
<dbReference type="InterPro" id="IPR001584">
    <property type="entry name" value="Integrase_cat-core"/>
</dbReference>
<dbReference type="InterPro" id="IPR017894">
    <property type="entry name" value="HTH_IS21_transposase_type"/>
</dbReference>
<evidence type="ECO:0000259" key="6">
    <source>
        <dbReference type="PROSITE" id="PS50994"/>
    </source>
</evidence>
<dbReference type="PROSITE" id="PS50994">
    <property type="entry name" value="INTEGRASE"/>
    <property type="match status" value="1"/>
</dbReference>
<dbReference type="NCBIfam" id="NF033546">
    <property type="entry name" value="transpos_IS21"/>
    <property type="match status" value="1"/>
</dbReference>
<dbReference type="GO" id="GO:0015074">
    <property type="term" value="P:DNA integration"/>
    <property type="evidence" value="ECO:0007669"/>
    <property type="project" value="InterPro"/>
</dbReference>
<gene>
    <name evidence="7" type="ORF">G3I67_14855</name>
</gene>
<evidence type="ECO:0000259" key="5">
    <source>
        <dbReference type="PROSITE" id="PS50531"/>
    </source>
</evidence>